<evidence type="ECO:0000259" key="2">
    <source>
        <dbReference type="PROSITE" id="PS50110"/>
    </source>
</evidence>
<dbReference type="SUPFAM" id="SSF52172">
    <property type="entry name" value="CheY-like"/>
    <property type="match status" value="1"/>
</dbReference>
<keyword evidence="5" id="KW-1185">Reference proteome</keyword>
<dbReference type="InterPro" id="IPR046947">
    <property type="entry name" value="LytR-like"/>
</dbReference>
<evidence type="ECO:0000313" key="4">
    <source>
        <dbReference type="EMBL" id="MDC0672289.1"/>
    </source>
</evidence>
<feature type="domain" description="HTH LytTR-type" evidence="3">
    <location>
        <begin position="127"/>
        <end position="230"/>
    </location>
</feature>
<dbReference type="PROSITE" id="PS50110">
    <property type="entry name" value="RESPONSE_REGULATORY"/>
    <property type="match status" value="1"/>
</dbReference>
<dbReference type="PANTHER" id="PTHR37299">
    <property type="entry name" value="TRANSCRIPTIONAL REGULATOR-RELATED"/>
    <property type="match status" value="1"/>
</dbReference>
<dbReference type="PANTHER" id="PTHR37299:SF1">
    <property type="entry name" value="STAGE 0 SPORULATION PROTEIN A HOMOLOG"/>
    <property type="match status" value="1"/>
</dbReference>
<organism evidence="4 5">
    <name type="scientific">Nannocystis radixulma</name>
    <dbReference type="NCBI Taxonomy" id="2995305"/>
    <lineage>
        <taxon>Bacteria</taxon>
        <taxon>Pseudomonadati</taxon>
        <taxon>Myxococcota</taxon>
        <taxon>Polyangia</taxon>
        <taxon>Nannocystales</taxon>
        <taxon>Nannocystaceae</taxon>
        <taxon>Nannocystis</taxon>
    </lineage>
</organism>
<gene>
    <name evidence="4" type="ORF">POL58_31365</name>
</gene>
<dbReference type="SMART" id="SM00448">
    <property type="entry name" value="REC"/>
    <property type="match status" value="1"/>
</dbReference>
<dbReference type="Gene3D" id="2.40.50.1020">
    <property type="entry name" value="LytTr DNA-binding domain"/>
    <property type="match status" value="1"/>
</dbReference>
<dbReference type="Pfam" id="PF00072">
    <property type="entry name" value="Response_reg"/>
    <property type="match status" value="1"/>
</dbReference>
<keyword evidence="4" id="KW-0238">DNA-binding</keyword>
<dbReference type="InterPro" id="IPR011006">
    <property type="entry name" value="CheY-like_superfamily"/>
</dbReference>
<sequence length="235" mass="26155">MKVLVVDDEAPARRRLVRMLERIAGVQVVGEADDGLAALRLIGELRPDVVLLDVHMPELDGIELAETTAELPAIVFVTAHPDYAVRAFAVAAQDYLLKPVQQQRLEQALARVEARAASARQATPVRISARAGDSVRLFDPRSITRFHAADKYTVFRVGDEEHVLDDSLNTLEDRLGGLEFLRVHRSELVNLLEVRTLHQRDGTAVLELSDGQRAHVSRRTLAEVKRRLGLRDGDP</sequence>
<dbReference type="Proteomes" id="UP001217838">
    <property type="component" value="Unassembled WGS sequence"/>
</dbReference>
<evidence type="ECO:0000313" key="5">
    <source>
        <dbReference type="Proteomes" id="UP001217838"/>
    </source>
</evidence>
<protein>
    <submittedName>
        <fullName evidence="4">LytTR family DNA-binding domain-containing protein</fullName>
    </submittedName>
</protein>
<dbReference type="SMART" id="SM00850">
    <property type="entry name" value="LytTR"/>
    <property type="match status" value="1"/>
</dbReference>
<feature type="modified residue" description="4-aspartylphosphate" evidence="1">
    <location>
        <position position="53"/>
    </location>
</feature>
<name>A0ABT5BDQ2_9BACT</name>
<dbReference type="EMBL" id="JAQNDN010000019">
    <property type="protein sequence ID" value="MDC0672289.1"/>
    <property type="molecule type" value="Genomic_DNA"/>
</dbReference>
<dbReference type="InterPro" id="IPR001789">
    <property type="entry name" value="Sig_transdc_resp-reg_receiver"/>
</dbReference>
<dbReference type="Gene3D" id="3.40.50.2300">
    <property type="match status" value="1"/>
</dbReference>
<dbReference type="Pfam" id="PF04397">
    <property type="entry name" value="LytTR"/>
    <property type="match status" value="1"/>
</dbReference>
<keyword evidence="1" id="KW-0597">Phosphoprotein</keyword>
<feature type="domain" description="Response regulatory" evidence="2">
    <location>
        <begin position="2"/>
        <end position="113"/>
    </location>
</feature>
<dbReference type="PROSITE" id="PS50930">
    <property type="entry name" value="HTH_LYTTR"/>
    <property type="match status" value="1"/>
</dbReference>
<comment type="caution">
    <text evidence="4">The sequence shown here is derived from an EMBL/GenBank/DDBJ whole genome shotgun (WGS) entry which is preliminary data.</text>
</comment>
<proteinExistence type="predicted"/>
<dbReference type="GO" id="GO:0003677">
    <property type="term" value="F:DNA binding"/>
    <property type="evidence" value="ECO:0007669"/>
    <property type="project" value="UniProtKB-KW"/>
</dbReference>
<reference evidence="4 5" key="1">
    <citation type="submission" date="2022-11" db="EMBL/GenBank/DDBJ databases">
        <title>Minimal conservation of predation-associated metabolite biosynthetic gene clusters underscores biosynthetic potential of Myxococcota including descriptions for ten novel species: Archangium lansinium sp. nov., Myxococcus landrumus sp. nov., Nannocystis bai.</title>
        <authorList>
            <person name="Ahearne A."/>
            <person name="Stevens C."/>
            <person name="Dowd S."/>
        </authorList>
    </citation>
    <scope>NUCLEOTIDE SEQUENCE [LARGE SCALE GENOMIC DNA]</scope>
    <source>
        <strain evidence="4 5">NCELM</strain>
    </source>
</reference>
<dbReference type="InterPro" id="IPR007492">
    <property type="entry name" value="LytTR_DNA-bd_dom"/>
</dbReference>
<accession>A0ABT5BDQ2</accession>
<dbReference type="RefSeq" id="WP_272003767.1">
    <property type="nucleotide sequence ID" value="NZ_JAQNDN010000019.1"/>
</dbReference>
<evidence type="ECO:0000259" key="3">
    <source>
        <dbReference type="PROSITE" id="PS50930"/>
    </source>
</evidence>
<evidence type="ECO:0000256" key="1">
    <source>
        <dbReference type="PROSITE-ProRule" id="PRU00169"/>
    </source>
</evidence>